<feature type="region of interest" description="Disordered" evidence="1">
    <location>
        <begin position="297"/>
        <end position="321"/>
    </location>
</feature>
<reference evidence="2" key="1">
    <citation type="submission" date="2022-10" db="EMBL/GenBank/DDBJ databases">
        <title>The complete genomes of actinobacterial strains from the NBC collection.</title>
        <authorList>
            <person name="Joergensen T.S."/>
            <person name="Alvarez Arevalo M."/>
            <person name="Sterndorff E.B."/>
            <person name="Faurdal D."/>
            <person name="Vuksanovic O."/>
            <person name="Mourched A.-S."/>
            <person name="Charusanti P."/>
            <person name="Shaw S."/>
            <person name="Blin K."/>
            <person name="Weber T."/>
        </authorList>
    </citation>
    <scope>NUCLEOTIDE SEQUENCE</scope>
    <source>
        <strain evidence="2">NBC_01432</strain>
    </source>
</reference>
<keyword evidence="3" id="KW-1185">Reference proteome</keyword>
<evidence type="ECO:0000313" key="3">
    <source>
        <dbReference type="Proteomes" id="UP001432209"/>
    </source>
</evidence>
<sequence length="321" mass="34921">MDVQHLSAPSRATSRVPRPVARSGVVHANTRLTKRYTVVDNHLAQHRELTLIAIGLAVHIQSLPAGARIGIKCLTARFPESEARIASALRELEAAGYLERTRERLPSGRIVTHTVSYNQPPTLRRAEPVRVRPPEPKPEPASAPAPAPAPEPAPAKPPPPPLPQPLSPDPDRHRVAADLLAGLRCHDPRLLLAEHDVRRLAPGVATWLERGAAPDSVRRALTANLPQAPRHPAALLAHRLTALLPPALPPTPAVVRPHPFQNCERCERAFRAPEPGCCRDCDPAGRGDSGREVPAVQAQFPLDPASGKRCQPLKKTHRRVR</sequence>
<evidence type="ECO:0000313" key="2">
    <source>
        <dbReference type="EMBL" id="WUX52996.1"/>
    </source>
</evidence>
<evidence type="ECO:0000256" key="1">
    <source>
        <dbReference type="SAM" id="MobiDB-lite"/>
    </source>
</evidence>
<organism evidence="2 3">
    <name type="scientific">Streptomyces niveus</name>
    <name type="common">Streptomyces spheroides</name>
    <dbReference type="NCBI Taxonomy" id="193462"/>
    <lineage>
        <taxon>Bacteria</taxon>
        <taxon>Bacillati</taxon>
        <taxon>Actinomycetota</taxon>
        <taxon>Actinomycetes</taxon>
        <taxon>Kitasatosporales</taxon>
        <taxon>Streptomycetaceae</taxon>
        <taxon>Streptomyces</taxon>
    </lineage>
</organism>
<protein>
    <submittedName>
        <fullName evidence="2">Helix-turn-helix domain-containing protein</fullName>
    </submittedName>
</protein>
<feature type="compositionally biased region" description="Basic and acidic residues" evidence="1">
    <location>
        <begin position="124"/>
        <end position="138"/>
    </location>
</feature>
<dbReference type="EMBL" id="CP109495">
    <property type="protein sequence ID" value="WUX52996.1"/>
    <property type="molecule type" value="Genomic_DNA"/>
</dbReference>
<dbReference type="RefSeq" id="WP_405500413.1">
    <property type="nucleotide sequence ID" value="NZ_CP109421.1"/>
</dbReference>
<gene>
    <name evidence="2" type="ORF">OG442_16375</name>
</gene>
<feature type="compositionally biased region" description="Basic residues" evidence="1">
    <location>
        <begin position="311"/>
        <end position="321"/>
    </location>
</feature>
<proteinExistence type="predicted"/>
<feature type="region of interest" description="Disordered" evidence="1">
    <location>
        <begin position="109"/>
        <end position="172"/>
    </location>
</feature>
<dbReference type="Proteomes" id="UP001432209">
    <property type="component" value="Chromosome"/>
</dbReference>
<name>A0ABZ2A409_STRNV</name>
<feature type="compositionally biased region" description="Pro residues" evidence="1">
    <location>
        <begin position="139"/>
        <end position="168"/>
    </location>
</feature>
<accession>A0ABZ2A409</accession>